<feature type="domain" description="DUF6593" evidence="1">
    <location>
        <begin position="31"/>
        <end position="147"/>
    </location>
</feature>
<gene>
    <name evidence="2" type="ORF">K466DRAFT_565403</name>
</gene>
<name>A0A5C3PCT3_9APHY</name>
<evidence type="ECO:0000259" key="1">
    <source>
        <dbReference type="Pfam" id="PF20236"/>
    </source>
</evidence>
<evidence type="ECO:0000313" key="3">
    <source>
        <dbReference type="Proteomes" id="UP000308197"/>
    </source>
</evidence>
<dbReference type="EMBL" id="ML211155">
    <property type="protein sequence ID" value="TFK87406.1"/>
    <property type="molecule type" value="Genomic_DNA"/>
</dbReference>
<dbReference type="InParanoid" id="A0A5C3PCT3"/>
<dbReference type="Proteomes" id="UP000308197">
    <property type="component" value="Unassembled WGS sequence"/>
</dbReference>
<organism evidence="2 3">
    <name type="scientific">Polyporus arcularius HHB13444</name>
    <dbReference type="NCBI Taxonomy" id="1314778"/>
    <lineage>
        <taxon>Eukaryota</taxon>
        <taxon>Fungi</taxon>
        <taxon>Dikarya</taxon>
        <taxon>Basidiomycota</taxon>
        <taxon>Agaricomycotina</taxon>
        <taxon>Agaricomycetes</taxon>
        <taxon>Polyporales</taxon>
        <taxon>Polyporaceae</taxon>
        <taxon>Polyporus</taxon>
    </lineage>
</organism>
<protein>
    <recommendedName>
        <fullName evidence="1">DUF6593 domain-containing protein</fullName>
    </recommendedName>
</protein>
<keyword evidence="3" id="KW-1185">Reference proteome</keyword>
<reference evidence="2 3" key="1">
    <citation type="journal article" date="2019" name="Nat. Ecol. Evol.">
        <title>Megaphylogeny resolves global patterns of mushroom evolution.</title>
        <authorList>
            <person name="Varga T."/>
            <person name="Krizsan K."/>
            <person name="Foldi C."/>
            <person name="Dima B."/>
            <person name="Sanchez-Garcia M."/>
            <person name="Sanchez-Ramirez S."/>
            <person name="Szollosi G.J."/>
            <person name="Szarkandi J.G."/>
            <person name="Papp V."/>
            <person name="Albert L."/>
            <person name="Andreopoulos W."/>
            <person name="Angelini C."/>
            <person name="Antonin V."/>
            <person name="Barry K.W."/>
            <person name="Bougher N.L."/>
            <person name="Buchanan P."/>
            <person name="Buyck B."/>
            <person name="Bense V."/>
            <person name="Catcheside P."/>
            <person name="Chovatia M."/>
            <person name="Cooper J."/>
            <person name="Damon W."/>
            <person name="Desjardin D."/>
            <person name="Finy P."/>
            <person name="Geml J."/>
            <person name="Haridas S."/>
            <person name="Hughes K."/>
            <person name="Justo A."/>
            <person name="Karasinski D."/>
            <person name="Kautmanova I."/>
            <person name="Kiss B."/>
            <person name="Kocsube S."/>
            <person name="Kotiranta H."/>
            <person name="LaButti K.M."/>
            <person name="Lechner B.E."/>
            <person name="Liimatainen K."/>
            <person name="Lipzen A."/>
            <person name="Lukacs Z."/>
            <person name="Mihaltcheva S."/>
            <person name="Morgado L.N."/>
            <person name="Niskanen T."/>
            <person name="Noordeloos M.E."/>
            <person name="Ohm R.A."/>
            <person name="Ortiz-Santana B."/>
            <person name="Ovrebo C."/>
            <person name="Racz N."/>
            <person name="Riley R."/>
            <person name="Savchenko A."/>
            <person name="Shiryaev A."/>
            <person name="Soop K."/>
            <person name="Spirin V."/>
            <person name="Szebenyi C."/>
            <person name="Tomsovsky M."/>
            <person name="Tulloss R.E."/>
            <person name="Uehling J."/>
            <person name="Grigoriev I.V."/>
            <person name="Vagvolgyi C."/>
            <person name="Papp T."/>
            <person name="Martin F.M."/>
            <person name="Miettinen O."/>
            <person name="Hibbett D.S."/>
            <person name="Nagy L.G."/>
        </authorList>
    </citation>
    <scope>NUCLEOTIDE SEQUENCE [LARGE SCALE GENOMIC DNA]</scope>
    <source>
        <strain evidence="2 3">HHB13444</strain>
    </source>
</reference>
<dbReference type="AlphaFoldDB" id="A0A5C3PCT3"/>
<sequence length="158" mass="18198">MTSYPQGALYFFRDWRETILNCTVIDNWGNTKLEISTAPPYTNIRYKNGPEVATIAWHAAAAVRFRDSAIVARVKDWLRLSNESLRTMRVGTYDYVWIPRETHVYLYVPDGVNWLARVAMQPERKELTLEMTSEAIQRGLHDSIVVATTLLFSGNKID</sequence>
<dbReference type="Pfam" id="PF20236">
    <property type="entry name" value="DUF6593"/>
    <property type="match status" value="1"/>
</dbReference>
<dbReference type="InterPro" id="IPR046528">
    <property type="entry name" value="DUF6593"/>
</dbReference>
<proteinExistence type="predicted"/>
<evidence type="ECO:0000313" key="2">
    <source>
        <dbReference type="EMBL" id="TFK87406.1"/>
    </source>
</evidence>
<accession>A0A5C3PCT3</accession>